<dbReference type="EMBL" id="JAPDMQ010000695">
    <property type="protein sequence ID" value="KAK0521228.1"/>
    <property type="molecule type" value="Genomic_DNA"/>
</dbReference>
<comment type="caution">
    <text evidence="1">The sequence shown here is derived from an EMBL/GenBank/DDBJ whole genome shotgun (WGS) entry which is preliminary data.</text>
</comment>
<organism evidence="1 2">
    <name type="scientific">Tilletia horrida</name>
    <dbReference type="NCBI Taxonomy" id="155126"/>
    <lineage>
        <taxon>Eukaryota</taxon>
        <taxon>Fungi</taxon>
        <taxon>Dikarya</taxon>
        <taxon>Basidiomycota</taxon>
        <taxon>Ustilaginomycotina</taxon>
        <taxon>Exobasidiomycetes</taxon>
        <taxon>Tilletiales</taxon>
        <taxon>Tilletiaceae</taxon>
        <taxon>Tilletia</taxon>
    </lineage>
</organism>
<proteinExistence type="predicted"/>
<gene>
    <name evidence="1" type="ORF">OC842_006845</name>
</gene>
<reference evidence="1" key="1">
    <citation type="journal article" date="2023" name="PhytoFront">
        <title>Draft Genome Resources of Seven Strains of Tilletia horrida, Causal Agent of Kernel Smut of Rice.</title>
        <authorList>
            <person name="Khanal S."/>
            <person name="Antony Babu S."/>
            <person name="Zhou X.G."/>
        </authorList>
    </citation>
    <scope>NUCLEOTIDE SEQUENCE</scope>
    <source>
        <strain evidence="1">TX3</strain>
    </source>
</reference>
<dbReference type="Proteomes" id="UP001176521">
    <property type="component" value="Unassembled WGS sequence"/>
</dbReference>
<name>A0AAN6G532_9BASI</name>
<dbReference type="AlphaFoldDB" id="A0AAN6G532"/>
<evidence type="ECO:0000313" key="2">
    <source>
        <dbReference type="Proteomes" id="UP001176521"/>
    </source>
</evidence>
<evidence type="ECO:0000313" key="1">
    <source>
        <dbReference type="EMBL" id="KAK0521228.1"/>
    </source>
</evidence>
<keyword evidence="2" id="KW-1185">Reference proteome</keyword>
<protein>
    <submittedName>
        <fullName evidence="1">Uncharacterized protein</fullName>
    </submittedName>
</protein>
<sequence length="435" mass="47457">MVEAEVDVYDNIHGPRKHDDDEAATMSEARAGDASTRVFGTAELVRAIAAHVASQDLAAFRLVNRFAGVYGAPHQFVWHAYPWPKSRSFVRLGSGKEHLRHLRHIVVDTGVDGWQSFGDDFRLSDKRREQWSRLYDLLAAPELTGLETIDLKASICWASQIEGLTQPEFKRDNRLSTSLRSLCLTGITEAMDRHWEASLGRPWWNSVSNLIERCIDVQSSLGEVKLRHFHIGVEGDASILCGPPTVGFITTFRASLLGNLESLTLGKLSYDTSRALLGPLGLHPSAELSQQVQYDWPIWTRLQKLRISFGRGADAAASRLCDHVLDHCPVLQELYLTLGLSQPIRLVTTLGDQAGSGWYKKGKAVKAEVTLLGLPPAFPIHGTLPTMRSSTTIAPFCIILALTTSAAAAAASHPSPASAATVLPPGGAAVSRPSF</sequence>
<accession>A0AAN6G532</accession>